<feature type="signal peptide" evidence="2">
    <location>
        <begin position="1"/>
        <end position="31"/>
    </location>
</feature>
<dbReference type="InterPro" id="IPR021362">
    <property type="entry name" value="DUF2834"/>
</dbReference>
<keyword evidence="2" id="KW-0732">Signal</keyword>
<accession>A0A2G3PLF8</accession>
<comment type="caution">
    <text evidence="3">The sequence shown here is derived from an EMBL/GenBank/DDBJ whole genome shotgun (WGS) entry which is preliminary data.</text>
</comment>
<evidence type="ECO:0000256" key="2">
    <source>
        <dbReference type="SAM" id="SignalP"/>
    </source>
</evidence>
<dbReference type="AlphaFoldDB" id="A0A2G3PLF8"/>
<feature type="chain" id="PRO_5013895336" evidence="2">
    <location>
        <begin position="32"/>
        <end position="124"/>
    </location>
</feature>
<dbReference type="EMBL" id="PEBD01000008">
    <property type="protein sequence ID" value="PHV66610.1"/>
    <property type="molecule type" value="Genomic_DNA"/>
</dbReference>
<dbReference type="Pfam" id="PF11196">
    <property type="entry name" value="DUF2834"/>
    <property type="match status" value="1"/>
</dbReference>
<feature type="transmembrane region" description="Helical" evidence="1">
    <location>
        <begin position="55"/>
        <end position="75"/>
    </location>
</feature>
<sequence>MPKTVSQSDVWRRRSLMATFVAALVTQNAIAIPYVKENGPKSVLDFFVGDIHKTTPGRFAMVDLMYVVIGFHIWAFSEAKKLHIIRWWVASFVLTFGVGIATAIPFFLLARDRALERRAGEPRL</sequence>
<name>A0A2G3PLF8_WILMA</name>
<keyword evidence="1" id="KW-0472">Membrane</keyword>
<dbReference type="Proteomes" id="UP000225108">
    <property type="component" value="Unassembled WGS sequence"/>
</dbReference>
<dbReference type="RefSeq" id="WP_099382646.1">
    <property type="nucleotide sequence ID" value="NZ_PEBD01000008.1"/>
</dbReference>
<evidence type="ECO:0000256" key="1">
    <source>
        <dbReference type="SAM" id="Phobius"/>
    </source>
</evidence>
<protein>
    <submittedName>
        <fullName evidence="3">Holotricin-3</fullName>
    </submittedName>
</protein>
<gene>
    <name evidence="3" type="ORF">CSW57_09910</name>
</gene>
<evidence type="ECO:0000313" key="3">
    <source>
        <dbReference type="EMBL" id="PHV66610.1"/>
    </source>
</evidence>
<evidence type="ECO:0000313" key="4">
    <source>
        <dbReference type="Proteomes" id="UP000225108"/>
    </source>
</evidence>
<organism evidence="3 4">
    <name type="scientific">Williamsia marianensis</name>
    <dbReference type="NCBI Taxonomy" id="85044"/>
    <lineage>
        <taxon>Bacteria</taxon>
        <taxon>Bacillati</taxon>
        <taxon>Actinomycetota</taxon>
        <taxon>Actinomycetes</taxon>
        <taxon>Mycobacteriales</taxon>
        <taxon>Nocardiaceae</taxon>
        <taxon>Williamsia</taxon>
    </lineage>
</organism>
<keyword evidence="1" id="KW-1133">Transmembrane helix</keyword>
<keyword evidence="1" id="KW-0812">Transmembrane</keyword>
<proteinExistence type="predicted"/>
<feature type="transmembrane region" description="Helical" evidence="1">
    <location>
        <begin position="87"/>
        <end position="108"/>
    </location>
</feature>
<reference evidence="3 4" key="1">
    <citation type="submission" date="2017-10" db="EMBL/GenBank/DDBJ databases">
        <title>The draft genome sequence of Williamsia sp. BULT 1.1 isolated from the semi-arid grassland soils from South Africa.</title>
        <authorList>
            <person name="Kabwe M.H."/>
            <person name="Govender N."/>
            <person name="Mutseka Lunga P."/>
            <person name="Vikram S."/>
            <person name="Makhalanyane T.P."/>
        </authorList>
    </citation>
    <scope>NUCLEOTIDE SEQUENCE [LARGE SCALE GENOMIC DNA]</scope>
    <source>
        <strain evidence="3 4">BULT 1.1</strain>
    </source>
</reference>